<feature type="compositionally biased region" description="Polar residues" evidence="2">
    <location>
        <begin position="908"/>
        <end position="918"/>
    </location>
</feature>
<feature type="compositionally biased region" description="Polar residues" evidence="2">
    <location>
        <begin position="566"/>
        <end position="590"/>
    </location>
</feature>
<comment type="similarity">
    <text evidence="1">Belongs to the CRP1/MDG1 family.</text>
</comment>
<evidence type="ECO:0000256" key="1">
    <source>
        <dbReference type="ARBA" id="ARBA00038216"/>
    </source>
</evidence>
<feature type="compositionally biased region" description="Polar residues" evidence="2">
    <location>
        <begin position="137"/>
        <end position="146"/>
    </location>
</feature>
<feature type="compositionally biased region" description="Low complexity" evidence="2">
    <location>
        <begin position="749"/>
        <end position="788"/>
    </location>
</feature>
<feature type="region of interest" description="Disordered" evidence="2">
    <location>
        <begin position="810"/>
        <end position="964"/>
    </location>
</feature>
<feature type="compositionally biased region" description="Low complexity" evidence="2">
    <location>
        <begin position="659"/>
        <end position="679"/>
    </location>
</feature>
<dbReference type="InterPro" id="IPR032640">
    <property type="entry name" value="AMPK1_CBM"/>
</dbReference>
<feature type="compositionally biased region" description="Basic and acidic residues" evidence="2">
    <location>
        <begin position="387"/>
        <end position="396"/>
    </location>
</feature>
<feature type="compositionally biased region" description="Low complexity" evidence="2">
    <location>
        <begin position="888"/>
        <end position="900"/>
    </location>
</feature>
<feature type="region of interest" description="Disordered" evidence="2">
    <location>
        <begin position="85"/>
        <end position="161"/>
    </location>
</feature>
<feature type="compositionally biased region" description="Low complexity" evidence="2">
    <location>
        <begin position="810"/>
        <end position="821"/>
    </location>
</feature>
<dbReference type="Gene3D" id="2.60.40.10">
    <property type="entry name" value="Immunoglobulins"/>
    <property type="match status" value="1"/>
</dbReference>
<evidence type="ECO:0000259" key="3">
    <source>
        <dbReference type="Pfam" id="PF16561"/>
    </source>
</evidence>
<dbReference type="SUPFAM" id="SSF81296">
    <property type="entry name" value="E set domains"/>
    <property type="match status" value="1"/>
</dbReference>
<protein>
    <submittedName>
        <fullName evidence="4">Carbohydrate-binding module family 48 protein</fullName>
    </submittedName>
</protein>
<dbReference type="InterPro" id="IPR014756">
    <property type="entry name" value="Ig_E-set"/>
</dbReference>
<feature type="compositionally biased region" description="Low complexity" evidence="2">
    <location>
        <begin position="149"/>
        <end position="161"/>
    </location>
</feature>
<dbReference type="PANTHER" id="PTHR10343">
    <property type="entry name" value="5'-AMP-ACTIVATED PROTEIN KINASE , BETA SUBUNIT"/>
    <property type="match status" value="1"/>
</dbReference>
<dbReference type="CDD" id="cd02859">
    <property type="entry name" value="E_set_AMPKbeta_like_N"/>
    <property type="match status" value="1"/>
</dbReference>
<sequence length="964" mass="97801">MSGSFTFKWSHPADEVFVTGAFDNWTKSVQLTKQPDNTFEKAIALPHNGEKIFYKFVADGVWKHDHTAKTETDEHGNVNNVIEPSDIVDSPPSSTTPFISSVAPGATTTESDEMAKGKNNNKKKSQAAKAAAKTEPSVDNTVQDSTPGAFPETPLETPAAEETVSVAPIPASEGAGNPISLEAGEKVPEPSSINANTIESTVHDDPELKSAAEAAEAAELDQTVSVAPIPATGGTGNPISLAPGETVPDASTITANTVDSTVKLDQNSYEKSDAGASVLPVVAGAGTGLLAGGALGGALSGLGHQTSNIIPESSLPMGKDMPADISSENVGPIISSVAPQSTTAQLAGAVPLENKEVAPAIVTESQKEADVSPEASANPVAVEEKEEMEKELHSKVPEVPAISSVASESSTAELAGAVPLENKEVAPAIVTESQKEADVSPEASANPTAVEEKQEMEKELQSKVPEVPAISSVAAESTTAELAGAVPLENKEVAPATVTESQKEADVSPEASANPVAVEEKEEMEKELQSKVPEVPAISSVAAESTTTELAGAVPLEKDSALVDVSESQQETPVTTSAANDTAETTQTSPIDDAKKAFDGKNDGSIAGIAAGGVAAAGVAAAGTAYALRDKTTEATGKDPVSYLPESVQNSIQDMNQKSATEPTTTSATPTLSTAAATTNGEIVEPTTTNGETVERSTTNEVPAVVTESQEKAQVDPEASAVASAVQEKQAMENELLKKVPESEAQGNPAPSVAAATSSTAPAATTEATTEAVAEATAEATPEVAKAPSSVAPAAVAGVAGAGVGVAGALAAAESKSSSGAPQLADPTAGVGALSMDNKEPASTGLNAPADAPASTSKALPVVPKDVVDSRDVSPMSKPTTAGQTEPTVTTGVASSTTAVESKPVGTPRTNENSTPVKRNSIIDKLKGTPESSKKSSTESPAVSSGTKEKRKSFFGRLKEKFTK</sequence>
<keyword evidence="5" id="KW-1185">Reference proteome</keyword>
<dbReference type="Proteomes" id="UP001303373">
    <property type="component" value="Chromosome 6"/>
</dbReference>
<feature type="compositionally biased region" description="Basic and acidic residues" evidence="2">
    <location>
        <begin position="921"/>
        <end position="937"/>
    </location>
</feature>
<name>A0AAQ3M7I4_9PEZI</name>
<feature type="compositionally biased region" description="Basic and acidic residues" evidence="2">
    <location>
        <begin position="592"/>
        <end position="602"/>
    </location>
</feature>
<feature type="region of interest" description="Disordered" evidence="2">
    <location>
        <begin position="364"/>
        <end position="399"/>
    </location>
</feature>
<feature type="domain" description="AMP-activated protein kinase glycogen-binding" evidence="3">
    <location>
        <begin position="5"/>
        <end position="83"/>
    </location>
</feature>
<feature type="compositionally biased region" description="Basic and acidic residues" evidence="2">
    <location>
        <begin position="450"/>
        <end position="461"/>
    </location>
</feature>
<dbReference type="Pfam" id="PF16561">
    <property type="entry name" value="AMPK1_CBM"/>
    <property type="match status" value="1"/>
</dbReference>
<feature type="region of interest" description="Disordered" evidence="2">
    <location>
        <begin position="432"/>
        <end position="465"/>
    </location>
</feature>
<evidence type="ECO:0000256" key="2">
    <source>
        <dbReference type="SAM" id="MobiDB-lite"/>
    </source>
</evidence>
<dbReference type="GO" id="GO:0031588">
    <property type="term" value="C:nucleotide-activated protein kinase complex"/>
    <property type="evidence" value="ECO:0007669"/>
    <property type="project" value="TreeGrafter"/>
</dbReference>
<dbReference type="PANTHER" id="PTHR10343:SF81">
    <property type="entry name" value="CRUCIFORM DNA-RECOGNIZING PROTEIN 1-RELATED"/>
    <property type="match status" value="1"/>
</dbReference>
<dbReference type="GO" id="GO:0007165">
    <property type="term" value="P:signal transduction"/>
    <property type="evidence" value="ECO:0007669"/>
    <property type="project" value="TreeGrafter"/>
</dbReference>
<organism evidence="4 5">
    <name type="scientific">Acrodontium crateriforme</name>
    <dbReference type="NCBI Taxonomy" id="150365"/>
    <lineage>
        <taxon>Eukaryota</taxon>
        <taxon>Fungi</taxon>
        <taxon>Dikarya</taxon>
        <taxon>Ascomycota</taxon>
        <taxon>Pezizomycotina</taxon>
        <taxon>Dothideomycetes</taxon>
        <taxon>Dothideomycetidae</taxon>
        <taxon>Mycosphaerellales</taxon>
        <taxon>Teratosphaeriaceae</taxon>
        <taxon>Acrodontium</taxon>
    </lineage>
</organism>
<proteinExistence type="inferred from homology"/>
<feature type="region of interest" description="Disordered" evidence="2">
    <location>
        <begin position="494"/>
        <end position="533"/>
    </location>
</feature>
<dbReference type="GO" id="GO:0019901">
    <property type="term" value="F:protein kinase binding"/>
    <property type="evidence" value="ECO:0007669"/>
    <property type="project" value="TreeGrafter"/>
</dbReference>
<dbReference type="GO" id="GO:0005634">
    <property type="term" value="C:nucleus"/>
    <property type="evidence" value="ECO:0007669"/>
    <property type="project" value="TreeGrafter"/>
</dbReference>
<accession>A0AAQ3M7I4</accession>
<dbReference type="GO" id="GO:0005737">
    <property type="term" value="C:cytoplasm"/>
    <property type="evidence" value="ECO:0007669"/>
    <property type="project" value="TreeGrafter"/>
</dbReference>
<gene>
    <name evidence="4" type="ORF">R9X50_00435400</name>
</gene>
<feature type="compositionally biased region" description="Polar residues" evidence="2">
    <location>
        <begin position="647"/>
        <end position="658"/>
    </location>
</feature>
<feature type="region of interest" description="Disordered" evidence="2">
    <location>
        <begin position="631"/>
        <end position="788"/>
    </location>
</feature>
<feature type="compositionally biased region" description="Polar residues" evidence="2">
    <location>
        <begin position="686"/>
        <end position="701"/>
    </location>
</feature>
<dbReference type="InterPro" id="IPR050827">
    <property type="entry name" value="CRP1_MDG1_kinase"/>
</dbReference>
<dbReference type="InterPro" id="IPR013783">
    <property type="entry name" value="Ig-like_fold"/>
</dbReference>
<feature type="region of interest" description="Disordered" evidence="2">
    <location>
        <begin position="563"/>
        <end position="607"/>
    </location>
</feature>
<feature type="compositionally biased region" description="Basic and acidic residues" evidence="2">
    <location>
        <begin position="730"/>
        <end position="742"/>
    </location>
</feature>
<dbReference type="EMBL" id="CP138585">
    <property type="protein sequence ID" value="WPH01508.1"/>
    <property type="molecule type" value="Genomic_DNA"/>
</dbReference>
<evidence type="ECO:0000313" key="5">
    <source>
        <dbReference type="Proteomes" id="UP001303373"/>
    </source>
</evidence>
<feature type="compositionally biased region" description="Polar residues" evidence="2">
    <location>
        <begin position="877"/>
        <end position="887"/>
    </location>
</feature>
<evidence type="ECO:0000313" key="4">
    <source>
        <dbReference type="EMBL" id="WPH01508.1"/>
    </source>
</evidence>
<reference evidence="4 5" key="1">
    <citation type="submission" date="2023-11" db="EMBL/GenBank/DDBJ databases">
        <title>An acidophilic fungus is an integral part of prey digestion in a carnivorous sundew plant.</title>
        <authorList>
            <person name="Tsai I.J."/>
        </authorList>
    </citation>
    <scope>NUCLEOTIDE SEQUENCE [LARGE SCALE GENOMIC DNA]</scope>
    <source>
        <strain evidence="4">169a</strain>
    </source>
</reference>
<dbReference type="AlphaFoldDB" id="A0AAQ3M7I4"/>